<feature type="domain" description="PPIase FKBP-type" evidence="7">
    <location>
        <begin position="8"/>
        <end position="100"/>
    </location>
</feature>
<evidence type="ECO:0000256" key="4">
    <source>
        <dbReference type="ARBA" id="ARBA00023235"/>
    </source>
</evidence>
<evidence type="ECO:0000256" key="3">
    <source>
        <dbReference type="ARBA" id="ARBA00023110"/>
    </source>
</evidence>
<dbReference type="Proteomes" id="UP001150830">
    <property type="component" value="Unassembled WGS sequence"/>
</dbReference>
<evidence type="ECO:0000256" key="6">
    <source>
        <dbReference type="RuleBase" id="RU003915"/>
    </source>
</evidence>
<dbReference type="Pfam" id="PF00254">
    <property type="entry name" value="FKBP_C"/>
    <property type="match status" value="1"/>
</dbReference>
<dbReference type="Gene3D" id="3.10.50.40">
    <property type="match status" value="1"/>
</dbReference>
<dbReference type="PANTHER" id="PTHR47861">
    <property type="entry name" value="FKBP-TYPE PEPTIDYL-PROLYL CIS-TRANS ISOMERASE SLYD"/>
    <property type="match status" value="1"/>
</dbReference>
<dbReference type="InterPro" id="IPR046357">
    <property type="entry name" value="PPIase_dom_sf"/>
</dbReference>
<evidence type="ECO:0000313" key="9">
    <source>
        <dbReference type="Proteomes" id="UP001150830"/>
    </source>
</evidence>
<organism evidence="8 9">
    <name type="scientific">Parathalassolituus penaei</name>
    <dbReference type="NCBI Taxonomy" id="2997323"/>
    <lineage>
        <taxon>Bacteria</taxon>
        <taxon>Pseudomonadati</taxon>
        <taxon>Pseudomonadota</taxon>
        <taxon>Gammaproteobacteria</taxon>
        <taxon>Oceanospirillales</taxon>
        <taxon>Oceanospirillaceae</taxon>
        <taxon>Parathalassolituus</taxon>
    </lineage>
</organism>
<protein>
    <recommendedName>
        <fullName evidence="6">Peptidyl-prolyl cis-trans isomerase</fullName>
        <ecNumber evidence="6">5.2.1.8</ecNumber>
    </recommendedName>
</protein>
<dbReference type="RefSeq" id="WP_283172617.1">
    <property type="nucleotide sequence ID" value="NZ_JAPNOA010000016.1"/>
</dbReference>
<name>A0A9X3IRM9_9GAMM</name>
<evidence type="ECO:0000256" key="2">
    <source>
        <dbReference type="ARBA" id="ARBA00006577"/>
    </source>
</evidence>
<reference evidence="8" key="1">
    <citation type="submission" date="2022-11" db="EMBL/GenBank/DDBJ databases">
        <title>Parathalassolutuus dongxingensis gen. nov., sp. nov., a novel member of family Oceanospirillaceae isolated from a coastal shrimp pond in Guangxi, China.</title>
        <authorList>
            <person name="Chen H."/>
        </authorList>
    </citation>
    <scope>NUCLEOTIDE SEQUENCE</scope>
    <source>
        <strain evidence="8">G-43</strain>
    </source>
</reference>
<proteinExistence type="inferred from homology"/>
<dbReference type="PANTHER" id="PTHR47861:SF4">
    <property type="entry name" value="FKBP-TYPE 16 KDA PEPTIDYL-PROLYL CIS-TRANS ISOMERASE"/>
    <property type="match status" value="1"/>
</dbReference>
<dbReference type="AlphaFoldDB" id="A0A9X3IRM9"/>
<comment type="catalytic activity">
    <reaction evidence="1 5 6">
        <text>[protein]-peptidylproline (omega=180) = [protein]-peptidylproline (omega=0)</text>
        <dbReference type="Rhea" id="RHEA:16237"/>
        <dbReference type="Rhea" id="RHEA-COMP:10747"/>
        <dbReference type="Rhea" id="RHEA-COMP:10748"/>
        <dbReference type="ChEBI" id="CHEBI:83833"/>
        <dbReference type="ChEBI" id="CHEBI:83834"/>
        <dbReference type="EC" id="5.2.1.8"/>
    </reaction>
</comment>
<gene>
    <name evidence="8" type="ORF">OUO13_04310</name>
</gene>
<dbReference type="Gene3D" id="2.40.10.330">
    <property type="match status" value="1"/>
</dbReference>
<dbReference type="EMBL" id="JAPNOA010000016">
    <property type="protein sequence ID" value="MCY0964400.1"/>
    <property type="molecule type" value="Genomic_DNA"/>
</dbReference>
<evidence type="ECO:0000256" key="5">
    <source>
        <dbReference type="PROSITE-ProRule" id="PRU00277"/>
    </source>
</evidence>
<sequence length="146" mass="15750">MTAEIRNGSQVRFHFALKLTDGQIIDSTFESEPAAMTVGDGNLPENFESCLHGLSAGAHETFSVPPEQAFGQHNPNNVQRMKRSDFAADMPIAPGLVVSFADAQNTELPGVIAGVDGNWVEVDFNHPLAGKTLQFEVQILEVVNAD</sequence>
<evidence type="ECO:0000256" key="1">
    <source>
        <dbReference type="ARBA" id="ARBA00000971"/>
    </source>
</evidence>
<dbReference type="GO" id="GO:0003755">
    <property type="term" value="F:peptidyl-prolyl cis-trans isomerase activity"/>
    <property type="evidence" value="ECO:0007669"/>
    <property type="project" value="UniProtKB-UniRule"/>
</dbReference>
<accession>A0A9X3IRM9</accession>
<comment type="similarity">
    <text evidence="2 6">Belongs to the FKBP-type PPIase family.</text>
</comment>
<dbReference type="PROSITE" id="PS50059">
    <property type="entry name" value="FKBP_PPIASE"/>
    <property type="match status" value="1"/>
</dbReference>
<evidence type="ECO:0000259" key="7">
    <source>
        <dbReference type="PROSITE" id="PS50059"/>
    </source>
</evidence>
<keyword evidence="4 5" id="KW-0413">Isomerase</keyword>
<keyword evidence="9" id="KW-1185">Reference proteome</keyword>
<comment type="caution">
    <text evidence="8">The sequence shown here is derived from an EMBL/GenBank/DDBJ whole genome shotgun (WGS) entry which is preliminary data.</text>
</comment>
<dbReference type="SUPFAM" id="SSF54534">
    <property type="entry name" value="FKBP-like"/>
    <property type="match status" value="1"/>
</dbReference>
<dbReference type="InterPro" id="IPR001179">
    <property type="entry name" value="PPIase_FKBP_dom"/>
</dbReference>
<dbReference type="InterPro" id="IPR048261">
    <property type="entry name" value="SlpA/SlyD-like_ins_sf"/>
</dbReference>
<keyword evidence="3 5" id="KW-0697">Rotamase</keyword>
<dbReference type="EC" id="5.2.1.8" evidence="6"/>
<evidence type="ECO:0000313" key="8">
    <source>
        <dbReference type="EMBL" id="MCY0964400.1"/>
    </source>
</evidence>